<dbReference type="InterPro" id="IPR016024">
    <property type="entry name" value="ARM-type_fold"/>
</dbReference>
<proteinExistence type="predicted"/>
<dbReference type="CDD" id="cd06561">
    <property type="entry name" value="AlkD_like"/>
    <property type="match status" value="1"/>
</dbReference>
<dbReference type="Gene3D" id="1.25.10.90">
    <property type="match status" value="1"/>
</dbReference>
<dbReference type="EMBL" id="QSFT01000006">
    <property type="protein sequence ID" value="RHA77464.1"/>
    <property type="molecule type" value="Genomic_DNA"/>
</dbReference>
<accession>A0A413T2Q4</accession>
<organism evidence="1 2">
    <name type="scientific">Phocaeicola coprophilus</name>
    <dbReference type="NCBI Taxonomy" id="387090"/>
    <lineage>
        <taxon>Bacteria</taxon>
        <taxon>Pseudomonadati</taxon>
        <taxon>Bacteroidota</taxon>
        <taxon>Bacteroidia</taxon>
        <taxon>Bacteroidales</taxon>
        <taxon>Bacteroidaceae</taxon>
        <taxon>Phocaeicola</taxon>
    </lineage>
</organism>
<comment type="caution">
    <text evidence="1">The sequence shown here is derived from an EMBL/GenBank/DDBJ whole genome shotgun (WGS) entry which is preliminary data.</text>
</comment>
<protein>
    <submittedName>
        <fullName evidence="1">DNA alkylation repair protein</fullName>
    </submittedName>
</protein>
<dbReference type="SUPFAM" id="SSF48371">
    <property type="entry name" value="ARM repeat"/>
    <property type="match status" value="1"/>
</dbReference>
<evidence type="ECO:0000313" key="1">
    <source>
        <dbReference type="EMBL" id="RHA77464.1"/>
    </source>
</evidence>
<gene>
    <name evidence="1" type="ORF">DW921_04220</name>
</gene>
<dbReference type="PANTHER" id="PTHR41291:SF1">
    <property type="entry name" value="DNA ALKYLATION REPAIR PROTEIN"/>
    <property type="match status" value="1"/>
</dbReference>
<dbReference type="InterPro" id="IPR014825">
    <property type="entry name" value="DNA_alkylation"/>
</dbReference>
<dbReference type="Pfam" id="PF08713">
    <property type="entry name" value="DNA_alkylation"/>
    <property type="match status" value="1"/>
</dbReference>
<dbReference type="PANTHER" id="PTHR41291">
    <property type="entry name" value="DNA ALKYLATION REPAIR PROTEIN"/>
    <property type="match status" value="1"/>
</dbReference>
<name>A0A413T2Q4_9BACT</name>
<dbReference type="RefSeq" id="WP_118400090.1">
    <property type="nucleotide sequence ID" value="NZ_CABJGD010000006.1"/>
</dbReference>
<reference evidence="1 2" key="1">
    <citation type="submission" date="2018-08" db="EMBL/GenBank/DDBJ databases">
        <title>A genome reference for cultivated species of the human gut microbiota.</title>
        <authorList>
            <person name="Zou Y."/>
            <person name="Xue W."/>
            <person name="Luo G."/>
        </authorList>
    </citation>
    <scope>NUCLEOTIDE SEQUENCE [LARGE SCALE GENOMIC DNA]</scope>
    <source>
        <strain evidence="1 2">AM42-38</strain>
    </source>
</reference>
<dbReference type="AlphaFoldDB" id="A0A413T2Q4"/>
<sequence>MTDQLHETLKDIKAKFRLYMNGVVSQSMREKGLDYKLNFGIEYPRIREIAAGYEPSHELAQALWKENIRECKIMAGLLQPVDTFYREIAEIWMEDIHNSELAQYTVMNLFQHLLYAAEVVFCWIADEREYFQLCGFLLMARLLMNGMTLNDRAEAEFMDQAFTALESDSLQIRKAAALALCKFGSQSRENMKKLGKPLAVLSKSQRPGVSAIAEEIKNEAEYCR</sequence>
<dbReference type="Proteomes" id="UP000283855">
    <property type="component" value="Unassembled WGS sequence"/>
</dbReference>
<evidence type="ECO:0000313" key="2">
    <source>
        <dbReference type="Proteomes" id="UP000283855"/>
    </source>
</evidence>